<dbReference type="Pfam" id="PF20256">
    <property type="entry name" value="MoCoBD_2"/>
    <property type="match status" value="1"/>
</dbReference>
<proteinExistence type="predicted"/>
<dbReference type="InterPro" id="IPR046867">
    <property type="entry name" value="AldOxase/xan_DH_MoCoBD2"/>
</dbReference>
<feature type="region of interest" description="Disordered" evidence="4">
    <location>
        <begin position="780"/>
        <end position="804"/>
    </location>
</feature>
<evidence type="ECO:0000259" key="5">
    <source>
        <dbReference type="SMART" id="SM01008"/>
    </source>
</evidence>
<evidence type="ECO:0000256" key="4">
    <source>
        <dbReference type="SAM" id="MobiDB-lite"/>
    </source>
</evidence>
<dbReference type="GO" id="GO:0016491">
    <property type="term" value="F:oxidoreductase activity"/>
    <property type="evidence" value="ECO:0007669"/>
    <property type="project" value="UniProtKB-KW"/>
</dbReference>
<dbReference type="Pfam" id="PF02738">
    <property type="entry name" value="MoCoBD_1"/>
    <property type="match status" value="1"/>
</dbReference>
<keyword evidence="1" id="KW-0500">Molybdenum</keyword>
<dbReference type="FunFam" id="3.30.365.10:FF:000001">
    <property type="entry name" value="Xanthine dehydrogenase oxidase"/>
    <property type="match status" value="1"/>
</dbReference>
<protein>
    <submittedName>
        <fullName evidence="6">Carbon-monoxide dehydrogenase, large subunit</fullName>
    </submittedName>
</protein>
<dbReference type="PANTHER" id="PTHR11908">
    <property type="entry name" value="XANTHINE DEHYDROGENASE"/>
    <property type="match status" value="1"/>
</dbReference>
<evidence type="ECO:0000256" key="1">
    <source>
        <dbReference type="ARBA" id="ARBA00022505"/>
    </source>
</evidence>
<dbReference type="Gene3D" id="3.30.365.10">
    <property type="entry name" value="Aldehyde oxidase/xanthine dehydrogenase, molybdopterin binding domain"/>
    <property type="match status" value="4"/>
</dbReference>
<dbReference type="AlphaFoldDB" id="A0A0U1CZ84"/>
<dbReference type="EMBL" id="CTEC01000001">
    <property type="protein sequence ID" value="CQD02908.1"/>
    <property type="molecule type" value="Genomic_DNA"/>
</dbReference>
<evidence type="ECO:0000313" key="7">
    <source>
        <dbReference type="Proteomes" id="UP000199601"/>
    </source>
</evidence>
<evidence type="ECO:0000256" key="2">
    <source>
        <dbReference type="ARBA" id="ARBA00023002"/>
    </source>
</evidence>
<dbReference type="SMART" id="SM01008">
    <property type="entry name" value="Ald_Xan_dh_C"/>
    <property type="match status" value="1"/>
</dbReference>
<dbReference type="InterPro" id="IPR008274">
    <property type="entry name" value="AldOxase/xan_DH_MoCoBD1"/>
</dbReference>
<dbReference type="GO" id="GO:0005506">
    <property type="term" value="F:iron ion binding"/>
    <property type="evidence" value="ECO:0007669"/>
    <property type="project" value="InterPro"/>
</dbReference>
<name>A0A0U1CZ84_9MYCO</name>
<dbReference type="Pfam" id="PF01315">
    <property type="entry name" value="Ald_Xan_dh_C"/>
    <property type="match status" value="1"/>
</dbReference>
<comment type="cofactor">
    <cofactor evidence="3">
        <name>Mo-molybdopterin cytosine dinucleotide</name>
        <dbReference type="ChEBI" id="CHEBI:71308"/>
    </cofactor>
</comment>
<dbReference type="SUPFAM" id="SSF54665">
    <property type="entry name" value="CO dehydrogenase molybdoprotein N-domain-like"/>
    <property type="match status" value="1"/>
</dbReference>
<dbReference type="InterPro" id="IPR037165">
    <property type="entry name" value="AldOxase/xan_DH_Mopterin-bd_sf"/>
</dbReference>
<gene>
    <name evidence="6" type="ORF">BN000_00401</name>
</gene>
<dbReference type="SUPFAM" id="SSF56003">
    <property type="entry name" value="Molybdenum cofactor-binding domain"/>
    <property type="match status" value="1"/>
</dbReference>
<dbReference type="Gene3D" id="3.90.1170.50">
    <property type="entry name" value="Aldehyde oxidase/xanthine dehydrogenase, a/b hammerhead"/>
    <property type="match status" value="1"/>
</dbReference>
<keyword evidence="7" id="KW-1185">Reference proteome</keyword>
<keyword evidence="2" id="KW-0560">Oxidoreductase</keyword>
<accession>A0A0U1CZ84</accession>
<reference evidence="7" key="1">
    <citation type="submission" date="2015-03" db="EMBL/GenBank/DDBJ databases">
        <authorList>
            <person name="Urmite Genomes"/>
        </authorList>
    </citation>
    <scope>NUCLEOTIDE SEQUENCE [LARGE SCALE GENOMIC DNA]</scope>
    <source>
        <strain evidence="7">CSUR P1344</strain>
    </source>
</reference>
<evidence type="ECO:0000313" key="6">
    <source>
        <dbReference type="EMBL" id="CQD02908.1"/>
    </source>
</evidence>
<dbReference type="InterPro" id="IPR000674">
    <property type="entry name" value="Ald_Oxase/Xan_DH_a/b"/>
</dbReference>
<dbReference type="InterPro" id="IPR036856">
    <property type="entry name" value="Ald_Oxase/Xan_DH_a/b_sf"/>
</dbReference>
<dbReference type="Proteomes" id="UP000199601">
    <property type="component" value="Unassembled WGS sequence"/>
</dbReference>
<evidence type="ECO:0000256" key="3">
    <source>
        <dbReference type="ARBA" id="ARBA00053029"/>
    </source>
</evidence>
<sequence length="804" mass="84495">MHLAMTTARQVGQSPPGLNLRRLAAGGGRYLADEQAAGELHLVVVRSREPHARVSVDTRKACTAPGVRAVLVGSDVRSATEPMAMMWTTQIQADAPTWCLAGDRVRYVGEPIAAVVADDAYLAEDAAELVDVTYERLPAVVEASADSEPLLYDDWPDNVFGRTRFEAGDPGAALAGAALIVAGRYTSNRVAGLSLETRGVRAIWDITGESVTLWTSTQALHQVRASLSATLRVPESRVRVICPDVGGAFGNKTCAYIEETLVAFAARVVGRPVRWIESRSEAFTATVHGRGTAVDLELGLNADGTITGLRATVVLDCGATPYMAGAGSGVVTAAMLTGPYRVTDALSELVAVVTNKTPIGAYRGFGMPEATLAIERALDEGARRLGIDPIEIRRRNLLRPDELPYWTPAMMCLDSGRYGELLDLVADRVDWPRARREAAEARAMGRLVGVGIACYVEASNFGPSAAAAMMGINNPGHDRAVVRMDASGLVTVLTGQIPMGQGLETVLAQVAADEIGVALESVSVICGDTQACPYTGYASGGSRGAGVAGSAVMMAARGLRERMREIAAHLLDASDQAGVLDSDSGFADESGAQVSIGQVAEAAWRAIDLPPDTEPGLESAYTYDPRNFAFTFGAVAVVVEIDRDTGAVSLPRVVFGHDCGRQLNPALVAGQIQGSTAQGIGAALYEQLPYTDDGQPVVQSMWDYFPPLPANVPQVELVHLETPSPFSLNGAKGAGESGAIPLPAALANAIRDAIGDEHAHIVDTIPITADRLLVAIDSMTSRPAPEPQPSAPQRVWATGGGSGF</sequence>
<dbReference type="PANTHER" id="PTHR11908:SF132">
    <property type="entry name" value="ALDEHYDE OXIDASE 1-RELATED"/>
    <property type="match status" value="1"/>
</dbReference>
<feature type="domain" description="Aldehyde oxidase/xanthine dehydrogenase a/b hammerhead" evidence="5">
    <location>
        <begin position="25"/>
        <end position="138"/>
    </location>
</feature>
<organism evidence="6 7">
    <name type="scientific">Mycobacterium europaeum</name>
    <dbReference type="NCBI Taxonomy" id="761804"/>
    <lineage>
        <taxon>Bacteria</taxon>
        <taxon>Bacillati</taxon>
        <taxon>Actinomycetota</taxon>
        <taxon>Actinomycetes</taxon>
        <taxon>Mycobacteriales</taxon>
        <taxon>Mycobacteriaceae</taxon>
        <taxon>Mycobacterium</taxon>
        <taxon>Mycobacterium simiae complex</taxon>
    </lineage>
</organism>
<dbReference type="InterPro" id="IPR016208">
    <property type="entry name" value="Ald_Oxase/xanthine_DH-like"/>
</dbReference>